<keyword evidence="2" id="KW-0812">Transmembrane</keyword>
<dbReference type="SUPFAM" id="SSF48695">
    <property type="entry name" value="Multiheme cytochromes"/>
    <property type="match status" value="1"/>
</dbReference>
<name>A0A8J6TG78_9BACT</name>
<sequence>MKTTSLFHLLFIVFLSCLWPSVLLATDNSECMDCHSDEGLTREAAGDVSLSRMSDQLFLDNDKFHLSVHHLNEISCVDCHSDIEELNYDNEIPHKAHLEPVNCTACHEAEGEAFSQSVHMEIRGKGITMQCYACHGYHYVKRLASASVAERENLFCLKCHNADNYHDWLPQKQAHFAFVECTVCHAPTVPSHIHLNFYDLVTNKFFNGNQIIEALGIGFDEFLPLIDTNKDNIINTNEFEDLLLILRQKNIYTEVHAELVVELEPILHNVIKGGSTNECEKCHSADSPLFDAVAIVLTLEDGSAEHYEVEKDVLNSFSMSSFSALGGTRVKFLDKIGLLVILGGICGAGGHLFIRLVTAPLRRRNKENEQDS</sequence>
<dbReference type="CDD" id="cd08168">
    <property type="entry name" value="Cytochrom_C3"/>
    <property type="match status" value="1"/>
</dbReference>
<dbReference type="Proteomes" id="UP000614424">
    <property type="component" value="Unassembled WGS sequence"/>
</dbReference>
<dbReference type="InterPro" id="IPR036280">
    <property type="entry name" value="Multihaem_cyt_sf"/>
</dbReference>
<evidence type="ECO:0000256" key="3">
    <source>
        <dbReference type="SAM" id="SignalP"/>
    </source>
</evidence>
<dbReference type="AlphaFoldDB" id="A0A8J6TG78"/>
<reference evidence="4 5" key="1">
    <citation type="submission" date="2020-08" db="EMBL/GenBank/DDBJ databases">
        <title>Bridging the membrane lipid divide: bacteria of the FCB group superphylum have the potential to synthesize archaeal ether lipids.</title>
        <authorList>
            <person name="Villanueva L."/>
            <person name="Von Meijenfeldt F.A.B."/>
            <person name="Westbye A.B."/>
            <person name="Yadav S."/>
            <person name="Hopmans E.C."/>
            <person name="Dutilh B.E."/>
            <person name="Sinninghe Damste J.S."/>
        </authorList>
    </citation>
    <scope>NUCLEOTIDE SEQUENCE [LARGE SCALE GENOMIC DNA]</scope>
    <source>
        <strain evidence="4">NIOZ-UU47</strain>
    </source>
</reference>
<feature type="signal peptide" evidence="3">
    <location>
        <begin position="1"/>
        <end position="25"/>
    </location>
</feature>
<evidence type="ECO:0000313" key="5">
    <source>
        <dbReference type="Proteomes" id="UP000614424"/>
    </source>
</evidence>
<dbReference type="PROSITE" id="PS00018">
    <property type="entry name" value="EF_HAND_1"/>
    <property type="match status" value="1"/>
</dbReference>
<dbReference type="PROSITE" id="PS51257">
    <property type="entry name" value="PROKAR_LIPOPROTEIN"/>
    <property type="match status" value="1"/>
</dbReference>
<accession>A0A8J6TG78</accession>
<dbReference type="PANTHER" id="PTHR35038">
    <property type="entry name" value="DISSIMILATORY SULFITE REDUCTASE SIRA"/>
    <property type="match status" value="1"/>
</dbReference>
<dbReference type="GO" id="GO:0016491">
    <property type="term" value="F:oxidoreductase activity"/>
    <property type="evidence" value="ECO:0007669"/>
    <property type="project" value="TreeGrafter"/>
</dbReference>
<keyword evidence="1 3" id="KW-0732">Signal</keyword>
<evidence type="ECO:0008006" key="6">
    <source>
        <dbReference type="Google" id="ProtNLM"/>
    </source>
</evidence>
<keyword evidence="2" id="KW-0472">Membrane</keyword>
<evidence type="ECO:0000256" key="2">
    <source>
        <dbReference type="SAM" id="Phobius"/>
    </source>
</evidence>
<protein>
    <recommendedName>
        <fullName evidence="6">EF-hand domain-containing protein</fullName>
    </recommendedName>
</protein>
<organism evidence="4 5">
    <name type="scientific">Candidatus Desulfobia pelagia</name>
    <dbReference type="NCBI Taxonomy" id="2841692"/>
    <lineage>
        <taxon>Bacteria</taxon>
        <taxon>Pseudomonadati</taxon>
        <taxon>Thermodesulfobacteriota</taxon>
        <taxon>Desulfobulbia</taxon>
        <taxon>Desulfobulbales</taxon>
        <taxon>Desulfobulbaceae</taxon>
        <taxon>Candidatus Desulfobia</taxon>
    </lineage>
</organism>
<dbReference type="EMBL" id="JACNJZ010000166">
    <property type="protein sequence ID" value="MBC8318487.1"/>
    <property type="molecule type" value="Genomic_DNA"/>
</dbReference>
<evidence type="ECO:0000313" key="4">
    <source>
        <dbReference type="EMBL" id="MBC8318487.1"/>
    </source>
</evidence>
<dbReference type="PANTHER" id="PTHR35038:SF8">
    <property type="entry name" value="C-TYPE POLYHEME CYTOCHROME OMCC"/>
    <property type="match status" value="1"/>
</dbReference>
<proteinExistence type="predicted"/>
<comment type="caution">
    <text evidence="4">The sequence shown here is derived from an EMBL/GenBank/DDBJ whole genome shotgun (WGS) entry which is preliminary data.</text>
</comment>
<gene>
    <name evidence="4" type="ORF">H8E41_11320</name>
</gene>
<evidence type="ECO:0000256" key="1">
    <source>
        <dbReference type="ARBA" id="ARBA00022729"/>
    </source>
</evidence>
<feature type="chain" id="PRO_5035212464" description="EF-hand domain-containing protein" evidence="3">
    <location>
        <begin position="26"/>
        <end position="372"/>
    </location>
</feature>
<dbReference type="InterPro" id="IPR018247">
    <property type="entry name" value="EF_Hand_1_Ca_BS"/>
</dbReference>
<feature type="transmembrane region" description="Helical" evidence="2">
    <location>
        <begin position="336"/>
        <end position="357"/>
    </location>
</feature>
<dbReference type="InterPro" id="IPR051829">
    <property type="entry name" value="Multiheme_Cytochr_ET"/>
</dbReference>
<keyword evidence="2" id="KW-1133">Transmembrane helix</keyword>
<dbReference type="Gene3D" id="1.10.780.10">
    <property type="entry name" value="Hydroxylamine Oxidoreductase, Chain A, domain 1"/>
    <property type="match status" value="1"/>
</dbReference>